<dbReference type="PANTHER" id="PTHR43289">
    <property type="entry name" value="MITOGEN-ACTIVATED PROTEIN KINASE KINASE KINASE 20-RELATED"/>
    <property type="match status" value="1"/>
</dbReference>
<reference evidence="9 10" key="1">
    <citation type="submission" date="2020-09" db="EMBL/GenBank/DDBJ databases">
        <title>A novel species.</title>
        <authorList>
            <person name="Gao J."/>
        </authorList>
    </citation>
    <scope>NUCLEOTIDE SEQUENCE [LARGE SCALE GENOMIC DNA]</scope>
    <source>
        <strain evidence="9 10">CRXT-Y-14</strain>
    </source>
</reference>
<dbReference type="KEGG" id="sxn:IAG42_35740"/>
<evidence type="ECO:0000256" key="1">
    <source>
        <dbReference type="ARBA" id="ARBA00022679"/>
    </source>
</evidence>
<dbReference type="InterPro" id="IPR017441">
    <property type="entry name" value="Protein_kinase_ATP_BS"/>
</dbReference>
<dbReference type="InterPro" id="IPR011009">
    <property type="entry name" value="Kinase-like_dom_sf"/>
</dbReference>
<evidence type="ECO:0000256" key="5">
    <source>
        <dbReference type="PROSITE-ProRule" id="PRU10141"/>
    </source>
</evidence>
<dbReference type="EMBL" id="CP061281">
    <property type="protein sequence ID" value="QNS08418.1"/>
    <property type="molecule type" value="Genomic_DNA"/>
</dbReference>
<feature type="domain" description="Protein kinase" evidence="8">
    <location>
        <begin position="26"/>
        <end position="280"/>
    </location>
</feature>
<keyword evidence="1" id="KW-0808">Transferase</keyword>
<keyword evidence="3 9" id="KW-0418">Kinase</keyword>
<keyword evidence="2 5" id="KW-0547">Nucleotide-binding</keyword>
<accession>A0A7H1BI63</accession>
<name>A0A7H1BI63_9ACTN</name>
<dbReference type="CDD" id="cd14014">
    <property type="entry name" value="STKc_PknB_like"/>
    <property type="match status" value="1"/>
</dbReference>
<evidence type="ECO:0000256" key="3">
    <source>
        <dbReference type="ARBA" id="ARBA00022777"/>
    </source>
</evidence>
<dbReference type="PROSITE" id="PS00107">
    <property type="entry name" value="PROTEIN_KINASE_ATP"/>
    <property type="match status" value="1"/>
</dbReference>
<organism evidence="9 10">
    <name type="scientific">Streptomyces xanthii</name>
    <dbReference type="NCBI Taxonomy" id="2768069"/>
    <lineage>
        <taxon>Bacteria</taxon>
        <taxon>Bacillati</taxon>
        <taxon>Actinomycetota</taxon>
        <taxon>Actinomycetes</taxon>
        <taxon>Kitasatosporales</taxon>
        <taxon>Streptomycetaceae</taxon>
        <taxon>Streptomyces</taxon>
    </lineage>
</organism>
<dbReference type="PROSITE" id="PS00108">
    <property type="entry name" value="PROTEIN_KINASE_ST"/>
    <property type="match status" value="1"/>
</dbReference>
<gene>
    <name evidence="9" type="ORF">IAG42_35740</name>
</gene>
<protein>
    <submittedName>
        <fullName evidence="9">Serine/threonine protein kinase</fullName>
    </submittedName>
</protein>
<evidence type="ECO:0000256" key="2">
    <source>
        <dbReference type="ARBA" id="ARBA00022741"/>
    </source>
</evidence>
<keyword evidence="9" id="KW-0723">Serine/threonine-protein kinase</keyword>
<keyword evidence="4 5" id="KW-0067">ATP-binding</keyword>
<dbReference type="InterPro" id="IPR000719">
    <property type="entry name" value="Prot_kinase_dom"/>
</dbReference>
<dbReference type="RefSeq" id="WP_188341079.1">
    <property type="nucleotide sequence ID" value="NZ_CP061281.1"/>
</dbReference>
<dbReference type="Gene3D" id="1.10.510.10">
    <property type="entry name" value="Transferase(Phosphotransferase) domain 1"/>
    <property type="match status" value="1"/>
</dbReference>
<dbReference type="SMART" id="SM00220">
    <property type="entry name" value="S_TKc"/>
    <property type="match status" value="1"/>
</dbReference>
<dbReference type="Pfam" id="PF00069">
    <property type="entry name" value="Pkinase"/>
    <property type="match status" value="1"/>
</dbReference>
<keyword evidence="10" id="KW-1185">Reference proteome</keyword>
<keyword evidence="7" id="KW-0472">Membrane</keyword>
<dbReference type="Proteomes" id="UP000516428">
    <property type="component" value="Chromosome"/>
</dbReference>
<feature type="binding site" evidence="5">
    <location>
        <position position="54"/>
    </location>
    <ligand>
        <name>ATP</name>
        <dbReference type="ChEBI" id="CHEBI:30616"/>
    </ligand>
</feature>
<dbReference type="PROSITE" id="PS50011">
    <property type="entry name" value="PROTEIN_KINASE_DOM"/>
    <property type="match status" value="1"/>
</dbReference>
<feature type="region of interest" description="Disordered" evidence="6">
    <location>
        <begin position="399"/>
        <end position="432"/>
    </location>
</feature>
<proteinExistence type="predicted"/>
<evidence type="ECO:0000313" key="10">
    <source>
        <dbReference type="Proteomes" id="UP000516428"/>
    </source>
</evidence>
<dbReference type="PANTHER" id="PTHR43289:SF34">
    <property type="entry name" value="SERINE_THREONINE-PROTEIN KINASE YBDM-RELATED"/>
    <property type="match status" value="1"/>
</dbReference>
<keyword evidence="7" id="KW-0812">Transmembrane</keyword>
<dbReference type="SUPFAM" id="SSF56112">
    <property type="entry name" value="Protein kinase-like (PK-like)"/>
    <property type="match status" value="1"/>
</dbReference>
<dbReference type="GO" id="GO:0004674">
    <property type="term" value="F:protein serine/threonine kinase activity"/>
    <property type="evidence" value="ECO:0007669"/>
    <property type="project" value="UniProtKB-KW"/>
</dbReference>
<dbReference type="GO" id="GO:0005524">
    <property type="term" value="F:ATP binding"/>
    <property type="evidence" value="ECO:0007669"/>
    <property type="project" value="UniProtKB-UniRule"/>
</dbReference>
<dbReference type="AlphaFoldDB" id="A0A7H1BI63"/>
<evidence type="ECO:0000256" key="7">
    <source>
        <dbReference type="SAM" id="Phobius"/>
    </source>
</evidence>
<feature type="compositionally biased region" description="Low complexity" evidence="6">
    <location>
        <begin position="414"/>
        <end position="431"/>
    </location>
</feature>
<evidence type="ECO:0000256" key="4">
    <source>
        <dbReference type="ARBA" id="ARBA00022840"/>
    </source>
</evidence>
<evidence type="ECO:0000256" key="6">
    <source>
        <dbReference type="SAM" id="MobiDB-lite"/>
    </source>
</evidence>
<feature type="compositionally biased region" description="Low complexity" evidence="6">
    <location>
        <begin position="334"/>
        <end position="343"/>
    </location>
</feature>
<feature type="region of interest" description="Disordered" evidence="6">
    <location>
        <begin position="334"/>
        <end position="368"/>
    </location>
</feature>
<dbReference type="InterPro" id="IPR008271">
    <property type="entry name" value="Ser/Thr_kinase_AS"/>
</dbReference>
<dbReference type="Gene3D" id="3.30.200.20">
    <property type="entry name" value="Phosphorylase Kinase, domain 1"/>
    <property type="match status" value="1"/>
</dbReference>
<sequence length="555" mass="58072">MSAQPPGAQFAHVPLSADDPREIGGYRLRARLGAGGMGIVYLAHTPGGRPIALKAVRGEFAADPEFRRRFADEVASARRIHGLFTAQVVDSGVDAPTPWLATAYVPGPSLQQVVERHGPLPARTVLLLVAGVAEALQAIHAAGVVHRDLKPANVLIAEDGPRVIDFGIARAADAGGLTGAGLRIGTAAYMAPEQAQGFVVTPATDVFALGSLAAYVAGGVLPFGGGPESGALYRVVHEEPDLSCVPSDLYDLLRCCLAKRPEDRPVPGELIDAVRAHPAVGGRPEFTDGWLPRGVSSEIAAHGEPLGRGGYGTGQHIRPEQVHVQPTRAAVPTPTAVANPASTGVARPASDFGDRVAPAPRRARRGRSRWPVAALTLALLLALGGGAYYFYDHGKGAERDASGGSHGPSPRPSSPAATSSSPSPSSSSAGPEYVQDYADAELTAPDPDYEFDLAAGKVVPAETVDWYLEVADGEFVLPEDSDAFVAAGYVLSPAECVRGIETEPVTDLPFDDLADERPFCVRSPDEKSIVIVNLIENLPDEGSVTVVMSRYRESG</sequence>
<evidence type="ECO:0000259" key="8">
    <source>
        <dbReference type="PROSITE" id="PS50011"/>
    </source>
</evidence>
<feature type="transmembrane region" description="Helical" evidence="7">
    <location>
        <begin position="370"/>
        <end position="391"/>
    </location>
</feature>
<evidence type="ECO:0000313" key="9">
    <source>
        <dbReference type="EMBL" id="QNS08418.1"/>
    </source>
</evidence>
<keyword evidence="7" id="KW-1133">Transmembrane helix</keyword>